<sequence>MMGAEKGVEEDPVAPGEDPVLPEEDPCVPEAGTYAVDYRDGSVGQVMGCEGGLVQLRPLGGGREWDCPPDAVGAADPGEVLRERVRELNRRVQAWPR</sequence>
<gene>
    <name evidence="2" type="ORF">DEJ48_21705</name>
</gene>
<evidence type="ECO:0008006" key="4">
    <source>
        <dbReference type="Google" id="ProtNLM"/>
    </source>
</evidence>
<dbReference type="EMBL" id="CP029192">
    <property type="protein sequence ID" value="QES35685.1"/>
    <property type="molecule type" value="Genomic_DNA"/>
</dbReference>
<name>A0A5P2BYV0_STRVZ</name>
<accession>A0A5P2BYV0</accession>
<dbReference type="AlphaFoldDB" id="A0A5P2BYV0"/>
<protein>
    <recommendedName>
        <fullName evidence="4">Secreted protein</fullName>
    </recommendedName>
</protein>
<evidence type="ECO:0000313" key="3">
    <source>
        <dbReference type="Proteomes" id="UP000322927"/>
    </source>
</evidence>
<feature type="region of interest" description="Disordered" evidence="1">
    <location>
        <begin position="1"/>
        <end position="26"/>
    </location>
</feature>
<evidence type="ECO:0000256" key="1">
    <source>
        <dbReference type="SAM" id="MobiDB-lite"/>
    </source>
</evidence>
<dbReference type="Proteomes" id="UP000322927">
    <property type="component" value="Chromosome"/>
</dbReference>
<organism evidence="2 3">
    <name type="scientific">Streptomyces venezuelae</name>
    <dbReference type="NCBI Taxonomy" id="54571"/>
    <lineage>
        <taxon>Bacteria</taxon>
        <taxon>Bacillati</taxon>
        <taxon>Actinomycetota</taxon>
        <taxon>Actinomycetes</taxon>
        <taxon>Kitasatosporales</taxon>
        <taxon>Streptomycetaceae</taxon>
        <taxon>Streptomyces</taxon>
    </lineage>
</organism>
<evidence type="ECO:0000313" key="2">
    <source>
        <dbReference type="EMBL" id="QES35685.1"/>
    </source>
</evidence>
<reference evidence="2 3" key="1">
    <citation type="submission" date="2018-05" db="EMBL/GenBank/DDBJ databases">
        <title>Streptomyces venezuelae.</title>
        <authorList>
            <person name="Kim W."/>
            <person name="Lee N."/>
            <person name="Cho B.-K."/>
        </authorList>
    </citation>
    <scope>NUCLEOTIDE SEQUENCE [LARGE SCALE GENOMIC DNA]</scope>
    <source>
        <strain evidence="2 3">ATCC 14584</strain>
    </source>
</reference>
<proteinExistence type="predicted"/>